<name>A0ABM1DYG1_PRICU</name>
<organism evidence="3 4">
    <name type="scientific">Priapulus caudatus</name>
    <name type="common">Priapulid worm</name>
    <dbReference type="NCBI Taxonomy" id="37621"/>
    <lineage>
        <taxon>Eukaryota</taxon>
        <taxon>Metazoa</taxon>
        <taxon>Ecdysozoa</taxon>
        <taxon>Scalidophora</taxon>
        <taxon>Priapulida</taxon>
        <taxon>Priapulimorpha</taxon>
        <taxon>Priapulimorphida</taxon>
        <taxon>Priapulidae</taxon>
        <taxon>Priapulus</taxon>
    </lineage>
</organism>
<evidence type="ECO:0000259" key="2">
    <source>
        <dbReference type="Pfam" id="PF00755"/>
    </source>
</evidence>
<feature type="domain" description="Choline/carnitine acyltransferase" evidence="2">
    <location>
        <begin position="1"/>
        <end position="187"/>
    </location>
</feature>
<gene>
    <name evidence="4" type="primary">LOC106807211</name>
</gene>
<dbReference type="InterPro" id="IPR023213">
    <property type="entry name" value="CAT-like_dom_sf"/>
</dbReference>
<dbReference type="InterPro" id="IPR000542">
    <property type="entry name" value="Carn_acyl_trans"/>
</dbReference>
<accession>A0ABM1DYG1</accession>
<proteinExistence type="inferred from homology"/>
<dbReference type="Pfam" id="PF00755">
    <property type="entry name" value="Carn_acyltransf"/>
    <property type="match status" value="1"/>
</dbReference>
<dbReference type="Proteomes" id="UP000695022">
    <property type="component" value="Unplaced"/>
</dbReference>
<evidence type="ECO:0000313" key="4">
    <source>
        <dbReference type="RefSeq" id="XP_014664982.1"/>
    </source>
</evidence>
<dbReference type="Gene3D" id="3.30.559.10">
    <property type="entry name" value="Chloramphenicol acetyltransferase-like domain"/>
    <property type="match status" value="1"/>
</dbReference>
<dbReference type="SUPFAM" id="SSF52777">
    <property type="entry name" value="CoA-dependent acyltransferases"/>
    <property type="match status" value="1"/>
</dbReference>
<keyword evidence="3" id="KW-1185">Reference proteome</keyword>
<comment type="similarity">
    <text evidence="1">Belongs to the carnitine/choline acetyltransferase family.</text>
</comment>
<sequence>MALQLTFYQGAGHFVLTLRGVDDSVSTWPDATETVRTLTCEAAEFVRAMVDDNVAVATKVALLRRAAAVHQRLYKDSMNGMGIDRHLFGLYVVAKGLGYDSSFLGKVLSRPWTMSTSQQPQTQITTSPDPNLPFFKDKMCPGGGFGPVADDGYGVSYMVPNDAKIFFHVSSRRSCVNTDSARFQDRLFATLSDMKALFEEPQ</sequence>
<protein>
    <submittedName>
        <fullName evidence="4">Carnitine O-palmitoyltransferase 1, liver isoform-like</fullName>
    </submittedName>
</protein>
<dbReference type="GeneID" id="106807211"/>
<dbReference type="PANTHER" id="PTHR22589">
    <property type="entry name" value="CARNITINE O-ACYLTRANSFERASE"/>
    <property type="match status" value="1"/>
</dbReference>
<dbReference type="PANTHER" id="PTHR22589:SF112">
    <property type="entry name" value="CHOLINE_CARNITINE ACYLTRANSFERASE DOMAIN-CONTAINING PROTEIN"/>
    <property type="match status" value="1"/>
</dbReference>
<dbReference type="InterPro" id="IPR039551">
    <property type="entry name" value="Cho/carn_acyl_trans"/>
</dbReference>
<reference evidence="4" key="1">
    <citation type="submission" date="2025-08" db="UniProtKB">
        <authorList>
            <consortium name="RefSeq"/>
        </authorList>
    </citation>
    <scope>IDENTIFICATION</scope>
</reference>
<dbReference type="RefSeq" id="XP_014664982.1">
    <property type="nucleotide sequence ID" value="XM_014809496.1"/>
</dbReference>
<evidence type="ECO:0000313" key="3">
    <source>
        <dbReference type="Proteomes" id="UP000695022"/>
    </source>
</evidence>
<evidence type="ECO:0000256" key="1">
    <source>
        <dbReference type="ARBA" id="ARBA00005232"/>
    </source>
</evidence>